<feature type="region of interest" description="Disordered" evidence="1">
    <location>
        <begin position="1"/>
        <end position="63"/>
    </location>
</feature>
<keyword evidence="2" id="KW-0472">Membrane</keyword>
<feature type="non-terminal residue" evidence="3">
    <location>
        <position position="1"/>
    </location>
</feature>
<proteinExistence type="predicted"/>
<accession>A0AAI9UH01</accession>
<keyword evidence="4" id="KW-1185">Reference proteome</keyword>
<keyword evidence="2" id="KW-0812">Transmembrane</keyword>
<feature type="transmembrane region" description="Helical" evidence="2">
    <location>
        <begin position="77"/>
        <end position="101"/>
    </location>
</feature>
<name>A0AAI9UH01_9PEZI</name>
<evidence type="ECO:0000313" key="4">
    <source>
        <dbReference type="Proteomes" id="UP001239795"/>
    </source>
</evidence>
<feature type="compositionally biased region" description="Basic and acidic residues" evidence="1">
    <location>
        <begin position="1"/>
        <end position="10"/>
    </location>
</feature>
<dbReference type="Proteomes" id="UP001239795">
    <property type="component" value="Unassembled WGS sequence"/>
</dbReference>
<keyword evidence="2" id="KW-1133">Transmembrane helix</keyword>
<reference evidence="3 4" key="1">
    <citation type="submission" date="2016-10" db="EMBL/GenBank/DDBJ databases">
        <title>The genome sequence of Colletotrichum fioriniae PJ7.</title>
        <authorList>
            <person name="Baroncelli R."/>
        </authorList>
    </citation>
    <scope>NUCLEOTIDE SEQUENCE [LARGE SCALE GENOMIC DNA]</scope>
    <source>
        <strain evidence="3">Col 31</strain>
    </source>
</reference>
<organism evidence="3 4">
    <name type="scientific">Colletotrichum melonis</name>
    <dbReference type="NCBI Taxonomy" id="1209925"/>
    <lineage>
        <taxon>Eukaryota</taxon>
        <taxon>Fungi</taxon>
        <taxon>Dikarya</taxon>
        <taxon>Ascomycota</taxon>
        <taxon>Pezizomycotina</taxon>
        <taxon>Sordariomycetes</taxon>
        <taxon>Hypocreomycetidae</taxon>
        <taxon>Glomerellales</taxon>
        <taxon>Glomerellaceae</taxon>
        <taxon>Colletotrichum</taxon>
        <taxon>Colletotrichum acutatum species complex</taxon>
    </lineage>
</organism>
<protein>
    <submittedName>
        <fullName evidence="3">Uncharacterized protein</fullName>
    </submittedName>
</protein>
<evidence type="ECO:0000256" key="1">
    <source>
        <dbReference type="SAM" id="MobiDB-lite"/>
    </source>
</evidence>
<dbReference type="AlphaFoldDB" id="A0AAI9UH01"/>
<evidence type="ECO:0000313" key="3">
    <source>
        <dbReference type="EMBL" id="KAK1458215.1"/>
    </source>
</evidence>
<dbReference type="EMBL" id="MLGG01000014">
    <property type="protein sequence ID" value="KAK1458215.1"/>
    <property type="molecule type" value="Genomic_DNA"/>
</dbReference>
<comment type="caution">
    <text evidence="3">The sequence shown here is derived from an EMBL/GenBank/DDBJ whole genome shotgun (WGS) entry which is preliminary data.</text>
</comment>
<sequence length="237" mass="26128">QKRTRHEPQRQTKRVPNEPTSERGVQILSVSVPTTGTPPPSPVATENPVLRKDAKQAPKSTPQDSRLLLFSRHHCELGLAGLGLLGPAAFFCLAIHAAYFLFRDLASRCPSFHAVNRQQRLPLLSSTASLGSSLLFLQLLSVSRRSPPPVSPSTFDSTSISSSTLVFSNPIHPFLPIPPRSFDSGLSVLPFFPQSTAKYLRLRFASSLHRSHLASHGSRLPFSFSSLEKRRPCWTTL</sequence>
<evidence type="ECO:0000256" key="2">
    <source>
        <dbReference type="SAM" id="Phobius"/>
    </source>
</evidence>
<gene>
    <name evidence="3" type="ORF">CMEL01_15562</name>
</gene>